<proteinExistence type="predicted"/>
<comment type="caution">
    <text evidence="1">The sequence shown here is derived from an EMBL/GenBank/DDBJ whole genome shotgun (WGS) entry which is preliminary data.</text>
</comment>
<sequence length="262" mass="30447">MKALHGYEIHPNGYVTTSLPRKEIGINRLRFLCGKCTTSVLFFPRKDFNEFTQSVVKQIEEKAKAAEIGFIPFHCESGEGLFLFDWLLRSGRNLSLKRENKNNFVGLVIPDRGSYMYYYSLLFSTFGGLTHFIYKDAIDDFYLIKSDLNSPKSFGKARFTPLTRKEADSKPIAEEEFLRIILQLNSDSNIEIEEINVQEHLYRRSLTTNLPNNLREVLEKDVCLGDGRKMMYEEIMSNPLFEIVLRTAQLTDFTVLFDYKKE</sequence>
<dbReference type="AlphaFoldDB" id="F3QLE8"/>
<dbReference type="GeneID" id="43349134"/>
<name>F3QLE8_9BURK</name>
<evidence type="ECO:0000313" key="1">
    <source>
        <dbReference type="EMBL" id="EGG53460.1"/>
    </source>
</evidence>
<keyword evidence="2" id="KW-1185">Reference proteome</keyword>
<evidence type="ECO:0000313" key="2">
    <source>
        <dbReference type="Proteomes" id="UP000005156"/>
    </source>
</evidence>
<dbReference type="eggNOG" id="ENOG5033PVM">
    <property type="taxonomic scope" value="Bacteria"/>
</dbReference>
<dbReference type="Proteomes" id="UP000005156">
    <property type="component" value="Unassembled WGS sequence"/>
</dbReference>
<dbReference type="EMBL" id="AFBP01000056">
    <property type="protein sequence ID" value="EGG53460.1"/>
    <property type="molecule type" value="Genomic_DNA"/>
</dbReference>
<accession>F3QLE8</accession>
<protein>
    <submittedName>
        <fullName evidence="1">Conserved domain protein</fullName>
    </submittedName>
</protein>
<dbReference type="RefSeq" id="WP_008811847.1">
    <property type="nucleotide sequence ID" value="NZ_GL883727.1"/>
</dbReference>
<organism evidence="1 2">
    <name type="scientific">Parasutterella excrementihominis YIT 11859</name>
    <dbReference type="NCBI Taxonomy" id="762966"/>
    <lineage>
        <taxon>Bacteria</taxon>
        <taxon>Pseudomonadati</taxon>
        <taxon>Pseudomonadota</taxon>
        <taxon>Betaproteobacteria</taxon>
        <taxon>Burkholderiales</taxon>
        <taxon>Sutterellaceae</taxon>
        <taxon>Parasutterella</taxon>
    </lineage>
</organism>
<dbReference type="HOGENOM" id="CLU_1021857_0_0_4"/>
<gene>
    <name evidence="1" type="ORF">HMPREF9439_01766</name>
</gene>
<reference evidence="1 2" key="1">
    <citation type="submission" date="2011-02" db="EMBL/GenBank/DDBJ databases">
        <authorList>
            <person name="Weinstock G."/>
            <person name="Sodergren E."/>
            <person name="Clifton S."/>
            <person name="Fulton L."/>
            <person name="Fulton B."/>
            <person name="Courtney L."/>
            <person name="Fronick C."/>
            <person name="Harrison M."/>
            <person name="Strong C."/>
            <person name="Farmer C."/>
            <person name="Delahaunty K."/>
            <person name="Markovic C."/>
            <person name="Hall O."/>
            <person name="Minx P."/>
            <person name="Tomlinson C."/>
            <person name="Mitreva M."/>
            <person name="Hou S."/>
            <person name="Chen J."/>
            <person name="Wollam A."/>
            <person name="Pepin K.H."/>
            <person name="Johnson M."/>
            <person name="Bhonagiri V."/>
            <person name="Zhang X."/>
            <person name="Suruliraj S."/>
            <person name="Warren W."/>
            <person name="Chinwalla A."/>
            <person name="Mardis E.R."/>
            <person name="Wilson R.K."/>
        </authorList>
    </citation>
    <scope>NUCLEOTIDE SEQUENCE [LARGE SCALE GENOMIC DNA]</scope>
    <source>
        <strain evidence="1 2">YIT 11859</strain>
    </source>
</reference>